<feature type="compositionally biased region" description="Low complexity" evidence="1">
    <location>
        <begin position="1"/>
        <end position="12"/>
    </location>
</feature>
<evidence type="ECO:0000256" key="1">
    <source>
        <dbReference type="SAM" id="MobiDB-lite"/>
    </source>
</evidence>
<name>A0A512DS93_9PROT</name>
<dbReference type="EMBL" id="BJYZ01000015">
    <property type="protein sequence ID" value="GEO39305.1"/>
    <property type="molecule type" value="Genomic_DNA"/>
</dbReference>
<comment type="caution">
    <text evidence="2">The sequence shown here is derived from an EMBL/GenBank/DDBJ whole genome shotgun (WGS) entry which is preliminary data.</text>
</comment>
<feature type="compositionally biased region" description="Polar residues" evidence="1">
    <location>
        <begin position="21"/>
        <end position="39"/>
    </location>
</feature>
<feature type="region of interest" description="Disordered" evidence="1">
    <location>
        <begin position="1"/>
        <end position="109"/>
    </location>
</feature>
<evidence type="ECO:0000313" key="3">
    <source>
        <dbReference type="Proteomes" id="UP000321523"/>
    </source>
</evidence>
<protein>
    <submittedName>
        <fullName evidence="2">Uncharacterized protein</fullName>
    </submittedName>
</protein>
<dbReference type="Proteomes" id="UP000321523">
    <property type="component" value="Unassembled WGS sequence"/>
</dbReference>
<sequence length="109" mass="11585">MLALAAYAAQAQGIKKETLTEDPNVTRSLEPGSTPQGTRSPDPVDDSNNQDDAASELKNLRENPVGINGQKTERQTREGGQPQAEESAKDVEDRAGVPDANEPEGTKGK</sequence>
<feature type="compositionally biased region" description="Basic and acidic residues" evidence="1">
    <location>
        <begin position="86"/>
        <end position="96"/>
    </location>
</feature>
<keyword evidence="3" id="KW-1185">Reference proteome</keyword>
<organism evidence="2 3">
    <name type="scientific">Skermanella aerolata</name>
    <dbReference type="NCBI Taxonomy" id="393310"/>
    <lineage>
        <taxon>Bacteria</taxon>
        <taxon>Pseudomonadati</taxon>
        <taxon>Pseudomonadota</taxon>
        <taxon>Alphaproteobacteria</taxon>
        <taxon>Rhodospirillales</taxon>
        <taxon>Azospirillaceae</taxon>
        <taxon>Skermanella</taxon>
    </lineage>
</organism>
<accession>A0A512DS93</accession>
<gene>
    <name evidence="2" type="ORF">SAE02_34530</name>
</gene>
<dbReference type="AlphaFoldDB" id="A0A512DS93"/>
<evidence type="ECO:0000313" key="2">
    <source>
        <dbReference type="EMBL" id="GEO39305.1"/>
    </source>
</evidence>
<reference evidence="2 3" key="1">
    <citation type="submission" date="2019-07" db="EMBL/GenBank/DDBJ databases">
        <title>Whole genome shotgun sequence of Skermanella aerolata NBRC 106429.</title>
        <authorList>
            <person name="Hosoyama A."/>
            <person name="Uohara A."/>
            <person name="Ohji S."/>
            <person name="Ichikawa N."/>
        </authorList>
    </citation>
    <scope>NUCLEOTIDE SEQUENCE [LARGE SCALE GENOMIC DNA]</scope>
    <source>
        <strain evidence="2 3">NBRC 106429</strain>
    </source>
</reference>
<proteinExistence type="predicted"/>